<dbReference type="InterPro" id="IPR023213">
    <property type="entry name" value="CAT-like_dom_sf"/>
</dbReference>
<evidence type="ECO:0000313" key="3">
    <source>
        <dbReference type="Proteomes" id="UP000623129"/>
    </source>
</evidence>
<organism evidence="2 3">
    <name type="scientific">Carex littledalei</name>
    <dbReference type="NCBI Taxonomy" id="544730"/>
    <lineage>
        <taxon>Eukaryota</taxon>
        <taxon>Viridiplantae</taxon>
        <taxon>Streptophyta</taxon>
        <taxon>Embryophyta</taxon>
        <taxon>Tracheophyta</taxon>
        <taxon>Spermatophyta</taxon>
        <taxon>Magnoliopsida</taxon>
        <taxon>Liliopsida</taxon>
        <taxon>Poales</taxon>
        <taxon>Cyperaceae</taxon>
        <taxon>Cyperoideae</taxon>
        <taxon>Cariceae</taxon>
        <taxon>Carex</taxon>
        <taxon>Carex subgen. Euthyceras</taxon>
    </lineage>
</organism>
<evidence type="ECO:0000256" key="1">
    <source>
        <dbReference type="ARBA" id="ARBA00022679"/>
    </source>
</evidence>
<protein>
    <submittedName>
        <fullName evidence="2">Acetyltransferase</fullName>
    </submittedName>
</protein>
<dbReference type="PANTHER" id="PTHR31896:SF12">
    <property type="entry name" value="HXXXD-TYPE ACYL-TRANSFERASE FAMILY PROTEIN"/>
    <property type="match status" value="1"/>
</dbReference>
<dbReference type="OrthoDB" id="595207at2759"/>
<keyword evidence="1 2" id="KW-0808">Transferase</keyword>
<dbReference type="InterPro" id="IPR051283">
    <property type="entry name" value="Sec_Metabolite_Acyltrans"/>
</dbReference>
<proteinExistence type="predicted"/>
<keyword evidence="3" id="KW-1185">Reference proteome</keyword>
<gene>
    <name evidence="2" type="ORF">FCM35_KLT00144</name>
</gene>
<reference evidence="2" key="1">
    <citation type="submission" date="2020-01" db="EMBL/GenBank/DDBJ databases">
        <title>Genome sequence of Kobresia littledalei, the first chromosome-level genome in the family Cyperaceae.</title>
        <authorList>
            <person name="Qu G."/>
        </authorList>
    </citation>
    <scope>NUCLEOTIDE SEQUENCE</scope>
    <source>
        <strain evidence="2">C.B.Clarke</strain>
        <tissue evidence="2">Leaf</tissue>
    </source>
</reference>
<dbReference type="EMBL" id="SWLB01000001">
    <property type="protein sequence ID" value="KAF3341506.1"/>
    <property type="molecule type" value="Genomic_DNA"/>
</dbReference>
<name>A0A833RM12_9POAL</name>
<dbReference type="Gene3D" id="3.30.559.10">
    <property type="entry name" value="Chloramphenicol acetyltransferase-like domain"/>
    <property type="match status" value="2"/>
</dbReference>
<accession>A0A833RM12</accession>
<dbReference type="Pfam" id="PF02458">
    <property type="entry name" value="Transferase"/>
    <property type="match status" value="1"/>
</dbReference>
<dbReference type="GO" id="GO:0016740">
    <property type="term" value="F:transferase activity"/>
    <property type="evidence" value="ECO:0007669"/>
    <property type="project" value="UniProtKB-KW"/>
</dbReference>
<dbReference type="Proteomes" id="UP000623129">
    <property type="component" value="Unassembled WGS sequence"/>
</dbReference>
<dbReference type="AlphaFoldDB" id="A0A833RM12"/>
<sequence length="464" mass="51664">MASTNHHVIITDTYQIKYLAIPLAPRLIQFTPWELALLNAQYIQKGLLFAKPPHLSFEEIFELLKDSLEETLHHFYPFSGRLKVTCDGETTFVELELVPGSDGAEIIRAVAERVTVADVASYYDRDSPEVLKELFPLDGAVSFDGCCKPLLVVQVTDLSDGVFVGCALNVMVADGTSIWHFWNSWAEIARAKVAGIEYVLSRPVVHEKFFFDVFGDPPIKLPISSPTQFIERLVSPPIRERLFHFSPESIATLKARANQECAEGTISSFQALASVVWRSITRARHMPPDAQTTFQLAIQNRSRLQPPLSPYYFGSSIYVTKAVAGVSEILDHDLGWAALLVNRAIAAHDDSSIRNKVHEWMADPIILKLSSFNQNAVYIGSGPRFEMYECDFGWGKPVSTGSGTANKQDGKLSLYPGWEGRGSMDLEVCLFPDAMAELLKDNEFMSAVSEPVDLEVRLDACLIK</sequence>
<dbReference type="PANTHER" id="PTHR31896">
    <property type="entry name" value="FAMILY REGULATORY PROTEIN, PUTATIVE (AFU_ORTHOLOGUE AFUA_3G14730)-RELATED"/>
    <property type="match status" value="1"/>
</dbReference>
<evidence type="ECO:0000313" key="2">
    <source>
        <dbReference type="EMBL" id="KAF3341506.1"/>
    </source>
</evidence>
<comment type="caution">
    <text evidence="2">The sequence shown here is derived from an EMBL/GenBank/DDBJ whole genome shotgun (WGS) entry which is preliminary data.</text>
</comment>